<dbReference type="GO" id="GO:0051301">
    <property type="term" value="P:cell division"/>
    <property type="evidence" value="ECO:0007669"/>
    <property type="project" value="UniProtKB-KW"/>
</dbReference>
<evidence type="ECO:0000256" key="10">
    <source>
        <dbReference type="ARBA" id="ARBA00023136"/>
    </source>
</evidence>
<evidence type="ECO:0000256" key="2">
    <source>
        <dbReference type="ARBA" id="ARBA00004651"/>
    </source>
</evidence>
<evidence type="ECO:0000256" key="1">
    <source>
        <dbReference type="ARBA" id="ARBA00003552"/>
    </source>
</evidence>
<dbReference type="Gene3D" id="3.30.70.3040">
    <property type="match status" value="1"/>
</dbReference>
<dbReference type="PIRSF" id="PIRSF003097">
    <property type="entry name" value="FtsX"/>
    <property type="match status" value="1"/>
</dbReference>
<dbReference type="InterPro" id="IPR040690">
    <property type="entry name" value="FtsX_ECD"/>
</dbReference>
<dbReference type="PANTHER" id="PTHR47755:SF1">
    <property type="entry name" value="CELL DIVISION PROTEIN FTSX"/>
    <property type="match status" value="1"/>
</dbReference>
<evidence type="ECO:0000256" key="13">
    <source>
        <dbReference type="SAM" id="Phobius"/>
    </source>
</evidence>
<evidence type="ECO:0000259" key="15">
    <source>
        <dbReference type="Pfam" id="PF18075"/>
    </source>
</evidence>
<keyword evidence="17" id="KW-1185">Reference proteome</keyword>
<protein>
    <recommendedName>
        <fullName evidence="5 12">Cell division protein FtsX</fullName>
    </recommendedName>
</protein>
<organism evidence="16 17">
    <name type="scientific">Rudaeicoccus suwonensis</name>
    <dbReference type="NCBI Taxonomy" id="657409"/>
    <lineage>
        <taxon>Bacteria</taxon>
        <taxon>Bacillati</taxon>
        <taxon>Actinomycetota</taxon>
        <taxon>Actinomycetes</taxon>
        <taxon>Micrococcales</taxon>
        <taxon>Dermacoccaceae</taxon>
        <taxon>Rudaeicoccus</taxon>
    </lineage>
</organism>
<name>A0A561E1G5_9MICO</name>
<comment type="subunit">
    <text evidence="4">Forms a membrane-associated complex with FtsE.</text>
</comment>
<dbReference type="InterPro" id="IPR003838">
    <property type="entry name" value="ABC3_permease_C"/>
</dbReference>
<dbReference type="InterPro" id="IPR004513">
    <property type="entry name" value="FtsX"/>
</dbReference>
<proteinExistence type="inferred from homology"/>
<dbReference type="PANTHER" id="PTHR47755">
    <property type="entry name" value="CELL DIVISION PROTEIN FTSX"/>
    <property type="match status" value="1"/>
</dbReference>
<dbReference type="InterPro" id="IPR047929">
    <property type="entry name" value="FtsX_actino"/>
</dbReference>
<keyword evidence="7 12" id="KW-0132">Cell division</keyword>
<keyword evidence="10 12" id="KW-0472">Membrane</keyword>
<evidence type="ECO:0000256" key="5">
    <source>
        <dbReference type="ARBA" id="ARBA00021907"/>
    </source>
</evidence>
<feature type="domain" description="ABC3 transporter permease C-terminal" evidence="14">
    <location>
        <begin position="184"/>
        <end position="305"/>
    </location>
</feature>
<evidence type="ECO:0000256" key="11">
    <source>
        <dbReference type="ARBA" id="ARBA00023306"/>
    </source>
</evidence>
<sequence>MRLAFLIGEAANGIRRNLSMILSVVLVTMVSLFFLGAGLLAQKEVSVAKGYWYDKIQVSVFFCTSQSTDVPSCSSGVATPAQQNQVKSQLDSMKPLVEQVYYESSAQAYQRFKEQFKNSPYLSDVTQAAMPASYRVKLSDPKKYQDIVGAFSGQPGVESVTDQSNVLATFFNLLNVVSVASVGLAVLMVICAILLITTTIRQVAFTRRRQVGIMRLVGASAGVIYLPFVIEILFATILGGLLSVGFLWAVVHFGIDRLFDSGGGNGDLLSVIGTSDVWQIAPWLVLGAIVVALITAWLALRRSLRI</sequence>
<evidence type="ECO:0000313" key="16">
    <source>
        <dbReference type="EMBL" id="TWE09430.1"/>
    </source>
</evidence>
<dbReference type="Pfam" id="PF18075">
    <property type="entry name" value="FtsX_ECD"/>
    <property type="match status" value="1"/>
</dbReference>
<comment type="caution">
    <text evidence="16">The sequence shown here is derived from an EMBL/GenBank/DDBJ whole genome shotgun (WGS) entry which is preliminary data.</text>
</comment>
<evidence type="ECO:0000256" key="7">
    <source>
        <dbReference type="ARBA" id="ARBA00022618"/>
    </source>
</evidence>
<feature type="transmembrane region" description="Helical" evidence="13">
    <location>
        <begin position="21"/>
        <end position="41"/>
    </location>
</feature>
<keyword evidence="9 13" id="KW-1133">Transmembrane helix</keyword>
<gene>
    <name evidence="16" type="ORF">BKA23_3133</name>
</gene>
<dbReference type="Pfam" id="PF02687">
    <property type="entry name" value="FtsX"/>
    <property type="match status" value="1"/>
</dbReference>
<reference evidence="16 17" key="1">
    <citation type="submission" date="2019-06" db="EMBL/GenBank/DDBJ databases">
        <title>Sequencing the genomes of 1000 actinobacteria strains.</title>
        <authorList>
            <person name="Klenk H.-P."/>
        </authorList>
    </citation>
    <scope>NUCLEOTIDE SEQUENCE [LARGE SCALE GENOMIC DNA]</scope>
    <source>
        <strain evidence="16 17">DSM 19560</strain>
    </source>
</reference>
<keyword evidence="11 12" id="KW-0131">Cell cycle</keyword>
<dbReference type="GO" id="GO:0005886">
    <property type="term" value="C:plasma membrane"/>
    <property type="evidence" value="ECO:0007669"/>
    <property type="project" value="UniProtKB-SubCell"/>
</dbReference>
<evidence type="ECO:0000259" key="14">
    <source>
        <dbReference type="Pfam" id="PF02687"/>
    </source>
</evidence>
<evidence type="ECO:0000256" key="6">
    <source>
        <dbReference type="ARBA" id="ARBA00022475"/>
    </source>
</evidence>
<dbReference type="AlphaFoldDB" id="A0A561E1G5"/>
<evidence type="ECO:0000256" key="12">
    <source>
        <dbReference type="PIRNR" id="PIRNR003097"/>
    </source>
</evidence>
<feature type="transmembrane region" description="Helical" evidence="13">
    <location>
        <begin position="216"/>
        <end position="249"/>
    </location>
</feature>
<keyword evidence="6 12" id="KW-1003">Cell membrane</keyword>
<dbReference type="OrthoDB" id="9812531at2"/>
<feature type="domain" description="FtsX extracellular" evidence="15">
    <location>
        <begin position="56"/>
        <end position="160"/>
    </location>
</feature>
<evidence type="ECO:0000256" key="3">
    <source>
        <dbReference type="ARBA" id="ARBA00007379"/>
    </source>
</evidence>
<keyword evidence="8 13" id="KW-0812">Transmembrane</keyword>
<dbReference type="Proteomes" id="UP000318297">
    <property type="component" value="Unassembled WGS sequence"/>
</dbReference>
<comment type="similarity">
    <text evidence="3 12">Belongs to the ABC-4 integral membrane protein family. FtsX subfamily.</text>
</comment>
<comment type="subcellular location">
    <subcellularLocation>
        <location evidence="2">Cell membrane</location>
        <topology evidence="2">Multi-pass membrane protein</topology>
    </subcellularLocation>
</comment>
<feature type="transmembrane region" description="Helical" evidence="13">
    <location>
        <begin position="173"/>
        <end position="196"/>
    </location>
</feature>
<dbReference type="NCBIfam" id="NF038346">
    <property type="entry name" value="FtsX_actino"/>
    <property type="match status" value="1"/>
</dbReference>
<comment type="function">
    <text evidence="1">Part of the ABC transporter FtsEX involved in cellular division.</text>
</comment>
<evidence type="ECO:0000256" key="8">
    <source>
        <dbReference type="ARBA" id="ARBA00022692"/>
    </source>
</evidence>
<evidence type="ECO:0000313" key="17">
    <source>
        <dbReference type="Proteomes" id="UP000318297"/>
    </source>
</evidence>
<accession>A0A561E1G5</accession>
<evidence type="ECO:0000256" key="9">
    <source>
        <dbReference type="ARBA" id="ARBA00022989"/>
    </source>
</evidence>
<evidence type="ECO:0000256" key="4">
    <source>
        <dbReference type="ARBA" id="ARBA00011160"/>
    </source>
</evidence>
<dbReference type="RefSeq" id="WP_145230074.1">
    <property type="nucleotide sequence ID" value="NZ_VIVQ01000003.1"/>
</dbReference>
<feature type="transmembrane region" description="Helical" evidence="13">
    <location>
        <begin position="280"/>
        <end position="300"/>
    </location>
</feature>
<dbReference type="EMBL" id="VIVQ01000003">
    <property type="protein sequence ID" value="TWE09430.1"/>
    <property type="molecule type" value="Genomic_DNA"/>
</dbReference>